<dbReference type="Proteomes" id="UP000284731">
    <property type="component" value="Unassembled WGS sequence"/>
</dbReference>
<dbReference type="Gene3D" id="3.40.50.1000">
    <property type="entry name" value="HAD superfamily/HAD-like"/>
    <property type="match status" value="1"/>
</dbReference>
<sequence length="291" mass="32411">MPIYFFGYNRGGGFDMTKYIFLDIDGTLYSPTTNETPESALRAIHKARQNGHKVLLCTGRSLAEIVTYLEYDIDGYILAAGAKVYADRKCIYDSPIPKEELTYLKDTINGMGLGYGLEGNAGAYGNKLGYAFQLKYFSLPNANHEEKVQNAMANCIYPEEAAHEDDEIYKICVYSEDGHEFDQLEKVLHSQYILTRVIEDPIKKFYGAEITNKDINKGTGIEKVLEYYHANRSDAIGVGDSGNDIPMLSYCGTSVAMGNGAEIVKAIADYVTTDILDDGIYHAFKHFELIG</sequence>
<dbReference type="PANTHER" id="PTHR10000">
    <property type="entry name" value="PHOSPHOSERINE PHOSPHATASE"/>
    <property type="match status" value="1"/>
</dbReference>
<proteinExistence type="predicted"/>
<dbReference type="SFLD" id="SFLDS00003">
    <property type="entry name" value="Haloacid_Dehalogenase"/>
    <property type="match status" value="1"/>
</dbReference>
<evidence type="ECO:0000313" key="1">
    <source>
        <dbReference type="EMBL" id="RGT57689.1"/>
    </source>
</evidence>
<dbReference type="PROSITE" id="PS01228">
    <property type="entry name" value="COF_1"/>
    <property type="match status" value="1"/>
</dbReference>
<keyword evidence="1" id="KW-0378">Hydrolase</keyword>
<protein>
    <submittedName>
        <fullName evidence="1">HAD family hydrolase</fullName>
    </submittedName>
</protein>
<organism evidence="1 2">
    <name type="scientific">Solobacterium moorei</name>
    <dbReference type="NCBI Taxonomy" id="102148"/>
    <lineage>
        <taxon>Bacteria</taxon>
        <taxon>Bacillati</taxon>
        <taxon>Bacillota</taxon>
        <taxon>Erysipelotrichia</taxon>
        <taxon>Erysipelotrichales</taxon>
        <taxon>Erysipelotrichaceae</taxon>
        <taxon>Solobacterium</taxon>
    </lineage>
</organism>
<dbReference type="AlphaFoldDB" id="A0A412PHP5"/>
<dbReference type="EMBL" id="QRWX01000001">
    <property type="protein sequence ID" value="RGT57689.1"/>
    <property type="molecule type" value="Genomic_DNA"/>
</dbReference>
<dbReference type="SUPFAM" id="SSF56784">
    <property type="entry name" value="HAD-like"/>
    <property type="match status" value="1"/>
</dbReference>
<dbReference type="InterPro" id="IPR036412">
    <property type="entry name" value="HAD-like_sf"/>
</dbReference>
<dbReference type="InterPro" id="IPR006379">
    <property type="entry name" value="HAD-SF_hydro_IIB"/>
</dbReference>
<accession>A0A412PHP5</accession>
<gene>
    <name evidence="1" type="ORF">DWX20_01185</name>
</gene>
<dbReference type="InterPro" id="IPR000150">
    <property type="entry name" value="Cof"/>
</dbReference>
<dbReference type="SFLD" id="SFLDG01140">
    <property type="entry name" value="C2.B:_Phosphomannomutase_and_P"/>
    <property type="match status" value="1"/>
</dbReference>
<dbReference type="PANTHER" id="PTHR10000:SF25">
    <property type="entry name" value="PHOSPHATASE YKRA-RELATED"/>
    <property type="match status" value="1"/>
</dbReference>
<dbReference type="Gene3D" id="3.30.1240.10">
    <property type="match status" value="1"/>
</dbReference>
<dbReference type="GO" id="GO:0016791">
    <property type="term" value="F:phosphatase activity"/>
    <property type="evidence" value="ECO:0007669"/>
    <property type="project" value="UniProtKB-ARBA"/>
</dbReference>
<evidence type="ECO:0000313" key="2">
    <source>
        <dbReference type="Proteomes" id="UP000284731"/>
    </source>
</evidence>
<dbReference type="GO" id="GO:0005829">
    <property type="term" value="C:cytosol"/>
    <property type="evidence" value="ECO:0007669"/>
    <property type="project" value="TreeGrafter"/>
</dbReference>
<dbReference type="GO" id="GO:0000287">
    <property type="term" value="F:magnesium ion binding"/>
    <property type="evidence" value="ECO:0007669"/>
    <property type="project" value="TreeGrafter"/>
</dbReference>
<dbReference type="NCBIfam" id="TIGR00099">
    <property type="entry name" value="Cof-subfamily"/>
    <property type="match status" value="1"/>
</dbReference>
<dbReference type="Pfam" id="PF08282">
    <property type="entry name" value="Hydrolase_3"/>
    <property type="match status" value="1"/>
</dbReference>
<dbReference type="InterPro" id="IPR023214">
    <property type="entry name" value="HAD_sf"/>
</dbReference>
<comment type="caution">
    <text evidence="1">The sequence shown here is derived from an EMBL/GenBank/DDBJ whole genome shotgun (WGS) entry which is preliminary data.</text>
</comment>
<dbReference type="NCBIfam" id="TIGR01484">
    <property type="entry name" value="HAD-SF-IIB"/>
    <property type="match status" value="1"/>
</dbReference>
<reference evidence="1 2" key="1">
    <citation type="submission" date="2018-08" db="EMBL/GenBank/DDBJ databases">
        <title>A genome reference for cultivated species of the human gut microbiota.</title>
        <authorList>
            <person name="Zou Y."/>
            <person name="Xue W."/>
            <person name="Luo G."/>
        </authorList>
    </citation>
    <scope>NUCLEOTIDE SEQUENCE [LARGE SCALE GENOMIC DNA]</scope>
    <source>
        <strain evidence="1 2">AF18-46</strain>
    </source>
</reference>
<name>A0A412PHP5_9FIRM</name>